<dbReference type="RefSeq" id="WP_092319519.1">
    <property type="nucleotide sequence ID" value="NZ_FOKY01000013.1"/>
</dbReference>
<keyword evidence="4" id="KW-0966">Cell projection</keyword>
<dbReference type="GO" id="GO:0030288">
    <property type="term" value="C:outer membrane-bounded periplasmic space"/>
    <property type="evidence" value="ECO:0007669"/>
    <property type="project" value="InterPro"/>
</dbReference>
<dbReference type="EMBL" id="FOKY01000013">
    <property type="protein sequence ID" value="SFB86999.1"/>
    <property type="molecule type" value="Genomic_DNA"/>
</dbReference>
<evidence type="ECO:0000256" key="1">
    <source>
        <dbReference type="ARBA" id="ARBA00004631"/>
    </source>
</evidence>
<reference evidence="5" key="1">
    <citation type="submission" date="2016-10" db="EMBL/GenBank/DDBJ databases">
        <authorList>
            <person name="Varghese N."/>
            <person name="Submissions S."/>
        </authorList>
    </citation>
    <scope>NUCLEOTIDE SEQUENCE [LARGE SCALE GENOMIC DNA]</scope>
    <source>
        <strain evidence="5">ATCC 43811</strain>
    </source>
</reference>
<evidence type="ECO:0000256" key="3">
    <source>
        <dbReference type="ARBA" id="ARBA00023143"/>
    </source>
</evidence>
<dbReference type="AlphaFoldDB" id="A0A1I1EIM5"/>
<protein>
    <submittedName>
        <fullName evidence="4">Flagellar filament outer layer protein Flaa</fullName>
    </submittedName>
</protein>
<keyword evidence="3" id="KW-0975">Bacterial flagellum</keyword>
<evidence type="ECO:0000256" key="2">
    <source>
        <dbReference type="ARBA" id="ARBA00022764"/>
    </source>
</evidence>
<name>A0A1I1EIM5_BREAD</name>
<organism evidence="4 5">
    <name type="scientific">Brevinema andersonii</name>
    <dbReference type="NCBI Taxonomy" id="34097"/>
    <lineage>
        <taxon>Bacteria</taxon>
        <taxon>Pseudomonadati</taxon>
        <taxon>Spirochaetota</taxon>
        <taxon>Spirochaetia</taxon>
        <taxon>Brevinematales</taxon>
        <taxon>Brevinemataceae</taxon>
        <taxon>Brevinema</taxon>
    </lineage>
</organism>
<keyword evidence="4" id="KW-0969">Cilium</keyword>
<dbReference type="GO" id="GO:0071973">
    <property type="term" value="P:bacterial-type flagellum-dependent cell motility"/>
    <property type="evidence" value="ECO:0007669"/>
    <property type="project" value="InterPro"/>
</dbReference>
<dbReference type="Proteomes" id="UP000240042">
    <property type="component" value="Unassembled WGS sequence"/>
</dbReference>
<keyword evidence="4" id="KW-0282">Flagellum</keyword>
<evidence type="ECO:0000313" key="5">
    <source>
        <dbReference type="Proteomes" id="UP000240042"/>
    </source>
</evidence>
<keyword evidence="2" id="KW-0574">Periplasm</keyword>
<evidence type="ECO:0000313" key="4">
    <source>
        <dbReference type="EMBL" id="SFB86999.1"/>
    </source>
</evidence>
<comment type="subcellular location">
    <subcellularLocation>
        <location evidence="1">Periplasmic flagellum</location>
    </subcellularLocation>
</comment>
<sequence length="310" mass="36073">MKYNVFWVYIVFPQLVFTQNVQTFLDFNTFEEQIQQIYTNRENRLVSENGSPVAELGSEMFMLNNWLVTLTNSAGENPLSQQDSYSKKINSSERGTVLGVRVRFPDWPFPGEAYIRPTFPIMPFTRTGAYANINNGVVTNVGRVKSFSIWVNGRNFPFTMGVRVRNIQNKIVEFPVGSLMYMGWRKLVYNNSQFSESIEDQILPVHPIYPDSIPLLHFDSFVIYRQGNYAGNNFISYIGSSEIEYSPYALQHDNDIDDESEWGIIRKRQENQGGAVNIRLYENLLQYEYAKQRLEYTGVKSRYQQNEQNQ</sequence>
<dbReference type="STRING" id="34097.SAMN02745150_01132"/>
<gene>
    <name evidence="4" type="ORF">SAMN02745150_01132</name>
</gene>
<dbReference type="Pfam" id="PF04620">
    <property type="entry name" value="FlaA"/>
    <property type="match status" value="1"/>
</dbReference>
<keyword evidence="5" id="KW-1185">Reference proteome</keyword>
<dbReference type="GO" id="GO:0055040">
    <property type="term" value="C:periplasmic flagellum"/>
    <property type="evidence" value="ECO:0007669"/>
    <property type="project" value="UniProtKB-SubCell"/>
</dbReference>
<accession>A0A1I1EIM5</accession>
<proteinExistence type="predicted"/>
<dbReference type="OrthoDB" id="350240at2"/>
<dbReference type="InterPro" id="IPR006714">
    <property type="entry name" value="FlaA"/>
</dbReference>